<organism evidence="1">
    <name type="scientific">Haptolina ericina</name>
    <dbReference type="NCBI Taxonomy" id="156174"/>
    <lineage>
        <taxon>Eukaryota</taxon>
        <taxon>Haptista</taxon>
        <taxon>Haptophyta</taxon>
        <taxon>Prymnesiophyceae</taxon>
        <taxon>Prymnesiales</taxon>
        <taxon>Prymnesiaceae</taxon>
        <taxon>Haptolina</taxon>
    </lineage>
</organism>
<dbReference type="EMBL" id="HBHX01064112">
    <property type="protein sequence ID" value="CAE0144714.1"/>
    <property type="molecule type" value="Transcribed_RNA"/>
</dbReference>
<dbReference type="AlphaFoldDB" id="A0A7S3BTP2"/>
<protein>
    <submittedName>
        <fullName evidence="1">Uncharacterized protein</fullName>
    </submittedName>
</protein>
<name>A0A7S3BTP2_9EUKA</name>
<gene>
    <name evidence="1" type="ORF">HERI1096_LOCUS35470</name>
</gene>
<evidence type="ECO:0000313" key="1">
    <source>
        <dbReference type="EMBL" id="CAE0144714.1"/>
    </source>
</evidence>
<accession>A0A7S3BTP2</accession>
<sequence>MMTDQTPLSLSSLPSLEVPFDLLRGLVRNPQEAQALVQLDILAQRESCLLEHIFATLAYYSCIREAARALSEAPGPAMNGARVLVQYSIDTLRHDAQYALGTLGLVNRAMRTSQAALRRYAEVNRSLSEELREEGSALASTKQQLWLIEESLCHRIALRAAHLSGLSSAVGKFAEPTERTSGA</sequence>
<proteinExistence type="predicted"/>
<reference evidence="1" key="1">
    <citation type="submission" date="2021-01" db="EMBL/GenBank/DDBJ databases">
        <authorList>
            <person name="Corre E."/>
            <person name="Pelletier E."/>
            <person name="Niang G."/>
            <person name="Scheremetjew M."/>
            <person name="Finn R."/>
            <person name="Kale V."/>
            <person name="Holt S."/>
            <person name="Cochrane G."/>
            <person name="Meng A."/>
            <person name="Brown T."/>
            <person name="Cohen L."/>
        </authorList>
    </citation>
    <scope>NUCLEOTIDE SEQUENCE</scope>
    <source>
        <strain evidence="1">CCMP281</strain>
    </source>
</reference>